<evidence type="ECO:0000313" key="2">
    <source>
        <dbReference type="EMBL" id="KWV86810.1"/>
    </source>
</evidence>
<organism evidence="2 3">
    <name type="scientific">Pseudomonas fluorescens</name>
    <dbReference type="NCBI Taxonomy" id="294"/>
    <lineage>
        <taxon>Bacteria</taxon>
        <taxon>Pseudomonadati</taxon>
        <taxon>Pseudomonadota</taxon>
        <taxon>Gammaproteobacteria</taxon>
        <taxon>Pseudomonadales</taxon>
        <taxon>Pseudomonadaceae</taxon>
        <taxon>Pseudomonas</taxon>
    </lineage>
</organism>
<protein>
    <submittedName>
        <fullName evidence="2">Uncharacterized protein</fullName>
    </submittedName>
</protein>
<dbReference type="AlphaFoldDB" id="A0A109LFL8"/>
<reference evidence="2 3" key="1">
    <citation type="submission" date="2015-05" db="EMBL/GenBank/DDBJ databases">
        <title>A genomic and transcriptomic approach to investigate the blue pigment phenotype in Pseudomonas fluorescens.</title>
        <authorList>
            <person name="Andreani N.A."/>
            <person name="Cardazzo B."/>
        </authorList>
    </citation>
    <scope>NUCLEOTIDE SEQUENCE [LARGE SCALE GENOMIC DNA]</scope>
    <source>
        <strain evidence="2 3">Ps_22</strain>
    </source>
</reference>
<sequence>MAAWGEQLSDGSAGQAGADGHAIAQAFGQGHHVRHDAFVLEGKPGAGAPDAGLDFVEHHQPAVARAVIAHGFQVAWWRHQHTTFTLDWFKQYRRDACTELRGDRLQSRHVAKPNLDEIAGQSLEPQAHRRPVAGSHGA</sequence>
<feature type="region of interest" description="Disordered" evidence="1">
    <location>
        <begin position="116"/>
        <end position="138"/>
    </location>
</feature>
<proteinExistence type="predicted"/>
<comment type="caution">
    <text evidence="2">The sequence shown here is derived from an EMBL/GenBank/DDBJ whole genome shotgun (WGS) entry which is preliminary data.</text>
</comment>
<dbReference type="Proteomes" id="UP000061348">
    <property type="component" value="Unassembled WGS sequence"/>
</dbReference>
<evidence type="ECO:0000256" key="1">
    <source>
        <dbReference type="SAM" id="MobiDB-lite"/>
    </source>
</evidence>
<evidence type="ECO:0000313" key="3">
    <source>
        <dbReference type="Proteomes" id="UP000061348"/>
    </source>
</evidence>
<gene>
    <name evidence="2" type="ORF">PFLmoz3_03547</name>
</gene>
<dbReference type="EMBL" id="LCYA01000087">
    <property type="protein sequence ID" value="KWV86810.1"/>
    <property type="molecule type" value="Genomic_DNA"/>
</dbReference>
<accession>A0A109LFL8</accession>
<name>A0A109LFL8_PSEFL</name>